<evidence type="ECO:0000313" key="2">
    <source>
        <dbReference type="Proteomes" id="UP000031307"/>
    </source>
</evidence>
<accession>A0A0C1CCY3</accession>
<reference evidence="1 2" key="1">
    <citation type="journal article" date="2014" name="Mol. Biol. Evol.">
        <title>Massive expansion of Ubiquitination-related gene families within the Chlamydiae.</title>
        <authorList>
            <person name="Domman D."/>
            <person name="Collingro A."/>
            <person name="Lagkouvardos I."/>
            <person name="Gehre L."/>
            <person name="Weinmaier T."/>
            <person name="Rattei T."/>
            <person name="Subtil A."/>
            <person name="Horn M."/>
        </authorList>
    </citation>
    <scope>NUCLEOTIDE SEQUENCE [LARGE SCALE GENOMIC DNA]</scope>
    <source>
        <strain evidence="1 2">OEW1</strain>
    </source>
</reference>
<organism evidence="1 2">
    <name type="scientific">Parachlamydia acanthamoebae</name>
    <dbReference type="NCBI Taxonomy" id="83552"/>
    <lineage>
        <taxon>Bacteria</taxon>
        <taxon>Pseudomonadati</taxon>
        <taxon>Chlamydiota</taxon>
        <taxon>Chlamydiia</taxon>
        <taxon>Parachlamydiales</taxon>
        <taxon>Parachlamydiaceae</taxon>
        <taxon>Parachlamydia</taxon>
    </lineage>
</organism>
<comment type="caution">
    <text evidence="1">The sequence shown here is derived from an EMBL/GenBank/DDBJ whole genome shotgun (WGS) entry which is preliminary data.</text>
</comment>
<name>A0A0C1CCY3_9BACT</name>
<evidence type="ECO:0000313" key="1">
    <source>
        <dbReference type="EMBL" id="KIA78720.1"/>
    </source>
</evidence>
<dbReference type="PATRIC" id="fig|83552.4.peg.70"/>
<dbReference type="Proteomes" id="UP000031307">
    <property type="component" value="Unassembled WGS sequence"/>
</dbReference>
<dbReference type="AlphaFoldDB" id="A0A0C1CCY3"/>
<gene>
    <name evidence="1" type="ORF">DB43_DO00130</name>
</gene>
<dbReference type="EMBL" id="JSAM01000009">
    <property type="protein sequence ID" value="KIA78720.1"/>
    <property type="molecule type" value="Genomic_DNA"/>
</dbReference>
<protein>
    <submittedName>
        <fullName evidence="1">Uncharacterized protein</fullName>
    </submittedName>
</protein>
<proteinExistence type="predicted"/>
<sequence length="137" mass="15431">MLNLRFPYKKLFGGCTMFEQYTTLDCIGDVVSILPVSQQLVGGVGVPLNCAKLFWHTSILIRKHSLLWMQSIGVDAERMAKIQLKKKMLNKQAVSALNSDLERIIVNIFRIIPIVGTLTSAMRLGFNTFVFLVDARD</sequence>